<dbReference type="Proteomes" id="UP000517916">
    <property type="component" value="Unassembled WGS sequence"/>
</dbReference>
<gene>
    <name evidence="1" type="ORF">BC739_008983</name>
</gene>
<dbReference type="EMBL" id="JACJID010000009">
    <property type="protein sequence ID" value="MBA8931731.1"/>
    <property type="molecule type" value="Genomic_DNA"/>
</dbReference>
<reference evidence="1 2" key="1">
    <citation type="submission" date="2020-08" db="EMBL/GenBank/DDBJ databases">
        <title>Genomic Encyclopedia of Archaeal and Bacterial Type Strains, Phase II (KMG-II): from individual species to whole genera.</title>
        <authorList>
            <person name="Goeker M."/>
        </authorList>
    </citation>
    <scope>NUCLEOTIDE SEQUENCE [LARGE SCALE GENOMIC DNA]</scope>
    <source>
        <strain evidence="1 2">DSM 43850</strain>
    </source>
</reference>
<comment type="caution">
    <text evidence="1">The sequence shown here is derived from an EMBL/GenBank/DDBJ whole genome shotgun (WGS) entry which is preliminary data.</text>
</comment>
<keyword evidence="2" id="KW-1185">Reference proteome</keyword>
<accession>A0ABR6BYP5</accession>
<organism evidence="1 2">
    <name type="scientific">Kutzneria viridogrisea</name>
    <dbReference type="NCBI Taxonomy" id="47990"/>
    <lineage>
        <taxon>Bacteria</taxon>
        <taxon>Bacillati</taxon>
        <taxon>Actinomycetota</taxon>
        <taxon>Actinomycetes</taxon>
        <taxon>Pseudonocardiales</taxon>
        <taxon>Pseudonocardiaceae</taxon>
        <taxon>Kutzneria</taxon>
    </lineage>
</organism>
<sequence length="57" mass="6472">MTGTPLWELLGEEERQLLRLLRSMLDRIDPVPVEVLRAATSLGQRIADPWAAMRLVS</sequence>
<protein>
    <submittedName>
        <fullName evidence="1">Uncharacterized protein</fullName>
    </submittedName>
</protein>
<proteinExistence type="predicted"/>
<evidence type="ECO:0000313" key="1">
    <source>
        <dbReference type="EMBL" id="MBA8931731.1"/>
    </source>
</evidence>
<evidence type="ECO:0000313" key="2">
    <source>
        <dbReference type="Proteomes" id="UP000517916"/>
    </source>
</evidence>
<name>A0ABR6BYP5_9PSEU</name>
<dbReference type="RefSeq" id="WP_158510899.1">
    <property type="nucleotide sequence ID" value="NZ_BAAABQ010000089.1"/>
</dbReference>